<comment type="caution">
    <text evidence="2">The sequence shown here is derived from an EMBL/GenBank/DDBJ whole genome shotgun (WGS) entry which is preliminary data.</text>
</comment>
<dbReference type="Proteomes" id="UP001438707">
    <property type="component" value="Unassembled WGS sequence"/>
</dbReference>
<dbReference type="AlphaFoldDB" id="A0AAW1RVS6"/>
<feature type="compositionally biased region" description="Polar residues" evidence="1">
    <location>
        <begin position="177"/>
        <end position="197"/>
    </location>
</feature>
<organism evidence="2 3">
    <name type="scientific">Apatococcus lobatus</name>
    <dbReference type="NCBI Taxonomy" id="904363"/>
    <lineage>
        <taxon>Eukaryota</taxon>
        <taxon>Viridiplantae</taxon>
        <taxon>Chlorophyta</taxon>
        <taxon>core chlorophytes</taxon>
        <taxon>Trebouxiophyceae</taxon>
        <taxon>Chlorellales</taxon>
        <taxon>Chlorellaceae</taxon>
        <taxon>Apatococcus</taxon>
    </lineage>
</organism>
<sequence length="237" mass="25348">MEEPFKAAPTVACCALLAEEEEVQAFQEDYKMAEVLSSKRAPRPMRKVHGTTRNPFAISREEEVYPSIVQGVYAAANDACKALGINAVFGSTRGTRTPCHLVEQVEEEATYAALSTKVHWTFMKRGPSPSELHISRTYNAQNEPVGPILVALATWGAERPPILASTYPDIPPESKWVQASRSQQTAAVAPASAQTGATERGPRGPNDPDDHAAGNGAGSHEGTASLPPPSKGTRSKT</sequence>
<evidence type="ECO:0000313" key="2">
    <source>
        <dbReference type="EMBL" id="KAK9837755.1"/>
    </source>
</evidence>
<name>A0AAW1RVS6_9CHLO</name>
<feature type="compositionally biased region" description="Basic and acidic residues" evidence="1">
    <location>
        <begin position="200"/>
        <end position="212"/>
    </location>
</feature>
<protein>
    <submittedName>
        <fullName evidence="2">Uncharacterized protein</fullName>
    </submittedName>
</protein>
<proteinExistence type="predicted"/>
<reference evidence="2 3" key="1">
    <citation type="journal article" date="2024" name="Nat. Commun.">
        <title>Phylogenomics reveals the evolutionary origins of lichenization in chlorophyte algae.</title>
        <authorList>
            <person name="Puginier C."/>
            <person name="Libourel C."/>
            <person name="Otte J."/>
            <person name="Skaloud P."/>
            <person name="Haon M."/>
            <person name="Grisel S."/>
            <person name="Petersen M."/>
            <person name="Berrin J.G."/>
            <person name="Delaux P.M."/>
            <person name="Dal Grande F."/>
            <person name="Keller J."/>
        </authorList>
    </citation>
    <scope>NUCLEOTIDE SEQUENCE [LARGE SCALE GENOMIC DNA]</scope>
    <source>
        <strain evidence="2 3">SAG 2145</strain>
    </source>
</reference>
<feature type="region of interest" description="Disordered" evidence="1">
    <location>
        <begin position="175"/>
        <end position="237"/>
    </location>
</feature>
<evidence type="ECO:0000313" key="3">
    <source>
        <dbReference type="Proteomes" id="UP001438707"/>
    </source>
</evidence>
<evidence type="ECO:0000256" key="1">
    <source>
        <dbReference type="SAM" id="MobiDB-lite"/>
    </source>
</evidence>
<accession>A0AAW1RVS6</accession>
<gene>
    <name evidence="2" type="ORF">WJX74_004334</name>
</gene>
<dbReference type="EMBL" id="JALJOS010000006">
    <property type="protein sequence ID" value="KAK9837755.1"/>
    <property type="molecule type" value="Genomic_DNA"/>
</dbReference>
<keyword evidence="3" id="KW-1185">Reference proteome</keyword>